<comment type="subcellular location">
    <subcellularLocation>
        <location evidence="2">Membrane</location>
        <topology evidence="2">Multi-pass membrane protein</topology>
    </subcellularLocation>
</comment>
<evidence type="ECO:0000256" key="8">
    <source>
        <dbReference type="ARBA" id="ARBA00023049"/>
    </source>
</evidence>
<evidence type="ECO:0000313" key="12">
    <source>
        <dbReference type="EMBL" id="CAB4362589.1"/>
    </source>
</evidence>
<dbReference type="SMART" id="SM00228">
    <property type="entry name" value="PDZ"/>
    <property type="match status" value="1"/>
</dbReference>
<dbReference type="PANTHER" id="PTHR42837:SF2">
    <property type="entry name" value="MEMBRANE METALLOPROTEASE ARASP2, CHLOROPLASTIC-RELATED"/>
    <property type="match status" value="1"/>
</dbReference>
<feature type="transmembrane region" description="Helical" evidence="10">
    <location>
        <begin position="141"/>
        <end position="165"/>
    </location>
</feature>
<dbReference type="GO" id="GO:0004222">
    <property type="term" value="F:metalloendopeptidase activity"/>
    <property type="evidence" value="ECO:0007669"/>
    <property type="project" value="InterPro"/>
</dbReference>
<keyword evidence="6" id="KW-0862">Zinc</keyword>
<evidence type="ECO:0000256" key="2">
    <source>
        <dbReference type="ARBA" id="ARBA00004141"/>
    </source>
</evidence>
<dbReference type="Pfam" id="PF02163">
    <property type="entry name" value="Peptidase_M50"/>
    <property type="match status" value="1"/>
</dbReference>
<dbReference type="EMBL" id="CAESGF010000002">
    <property type="protein sequence ID" value="CAB4362589.1"/>
    <property type="molecule type" value="Genomic_DNA"/>
</dbReference>
<proteinExistence type="predicted"/>
<evidence type="ECO:0000256" key="5">
    <source>
        <dbReference type="ARBA" id="ARBA00022801"/>
    </source>
</evidence>
<keyword evidence="3" id="KW-0645">Protease</keyword>
<comment type="cofactor">
    <cofactor evidence="1">
        <name>Zn(2+)</name>
        <dbReference type="ChEBI" id="CHEBI:29105"/>
    </cofactor>
</comment>
<dbReference type="InterPro" id="IPR004387">
    <property type="entry name" value="Pept_M50_Zn"/>
</dbReference>
<evidence type="ECO:0000256" key="10">
    <source>
        <dbReference type="SAM" id="Phobius"/>
    </source>
</evidence>
<dbReference type="EMBL" id="CAFBMT010000001">
    <property type="protein sequence ID" value="CAB4910468.1"/>
    <property type="molecule type" value="Genomic_DNA"/>
</dbReference>
<evidence type="ECO:0000256" key="6">
    <source>
        <dbReference type="ARBA" id="ARBA00022833"/>
    </source>
</evidence>
<evidence type="ECO:0000259" key="11">
    <source>
        <dbReference type="PROSITE" id="PS50106"/>
    </source>
</evidence>
<evidence type="ECO:0000313" key="13">
    <source>
        <dbReference type="EMBL" id="CAB4706344.1"/>
    </source>
</evidence>
<feature type="transmembrane region" description="Helical" evidence="10">
    <location>
        <begin position="332"/>
        <end position="353"/>
    </location>
</feature>
<evidence type="ECO:0000256" key="4">
    <source>
        <dbReference type="ARBA" id="ARBA00022692"/>
    </source>
</evidence>
<evidence type="ECO:0000256" key="7">
    <source>
        <dbReference type="ARBA" id="ARBA00022989"/>
    </source>
</evidence>
<gene>
    <name evidence="13" type="ORF">UFOPK2656_00370</name>
    <name evidence="14" type="ORF">UFOPK3651_00138</name>
    <name evidence="15" type="ORF">UFOPK3931_02242</name>
    <name evidence="12" type="ORF">UFOPK4189_00367</name>
</gene>
<evidence type="ECO:0000256" key="9">
    <source>
        <dbReference type="ARBA" id="ARBA00023136"/>
    </source>
</evidence>
<accession>A0A6J6A3N5</accession>
<dbReference type="GO" id="GO:0006508">
    <property type="term" value="P:proteolysis"/>
    <property type="evidence" value="ECO:0007669"/>
    <property type="project" value="UniProtKB-KW"/>
</dbReference>
<dbReference type="SUPFAM" id="SSF50156">
    <property type="entry name" value="PDZ domain-like"/>
    <property type="match status" value="1"/>
</dbReference>
<feature type="domain" description="PDZ" evidence="11">
    <location>
        <begin position="174"/>
        <end position="231"/>
    </location>
</feature>
<dbReference type="Gene3D" id="2.30.42.10">
    <property type="match status" value="1"/>
</dbReference>
<dbReference type="CDD" id="cd23081">
    <property type="entry name" value="cpPDZ_EcRseP-like"/>
    <property type="match status" value="1"/>
</dbReference>
<dbReference type="GO" id="GO:0016020">
    <property type="term" value="C:membrane"/>
    <property type="evidence" value="ECO:0007669"/>
    <property type="project" value="UniProtKB-SubCell"/>
</dbReference>
<dbReference type="EMBL" id="CAFBOL010000072">
    <property type="protein sequence ID" value="CAB5002412.1"/>
    <property type="molecule type" value="Genomic_DNA"/>
</dbReference>
<evidence type="ECO:0000256" key="1">
    <source>
        <dbReference type="ARBA" id="ARBA00001947"/>
    </source>
</evidence>
<protein>
    <submittedName>
        <fullName evidence="12">Unannotated protein</fullName>
    </submittedName>
</protein>
<keyword evidence="9 10" id="KW-0472">Membrane</keyword>
<dbReference type="PROSITE" id="PS50106">
    <property type="entry name" value="PDZ"/>
    <property type="match status" value="1"/>
</dbReference>
<keyword evidence="5" id="KW-0378">Hydrolase</keyword>
<feature type="transmembrane region" description="Helical" evidence="10">
    <location>
        <begin position="386"/>
        <end position="407"/>
    </location>
</feature>
<dbReference type="InterPro" id="IPR041489">
    <property type="entry name" value="PDZ_6"/>
</dbReference>
<feature type="transmembrane region" description="Helical" evidence="10">
    <location>
        <begin position="213"/>
        <end position="232"/>
    </location>
</feature>
<feature type="transmembrane region" description="Helical" evidence="10">
    <location>
        <begin position="51"/>
        <end position="70"/>
    </location>
</feature>
<dbReference type="InterPro" id="IPR036034">
    <property type="entry name" value="PDZ_sf"/>
</dbReference>
<keyword evidence="7 10" id="KW-1133">Transmembrane helix</keyword>
<dbReference type="AlphaFoldDB" id="A0A6J6A3N5"/>
<dbReference type="InterPro" id="IPR008915">
    <property type="entry name" value="Peptidase_M50"/>
</dbReference>
<dbReference type="CDD" id="cd06163">
    <property type="entry name" value="S2P-M50_PDZ_RseP-like"/>
    <property type="match status" value="1"/>
</dbReference>
<reference evidence="12" key="1">
    <citation type="submission" date="2020-05" db="EMBL/GenBank/DDBJ databases">
        <authorList>
            <person name="Chiriac C."/>
            <person name="Salcher M."/>
            <person name="Ghai R."/>
            <person name="Kavagutti S V."/>
        </authorList>
    </citation>
    <scope>NUCLEOTIDE SEQUENCE</scope>
</reference>
<evidence type="ECO:0000256" key="3">
    <source>
        <dbReference type="ARBA" id="ARBA00022670"/>
    </source>
</evidence>
<dbReference type="EMBL" id="CAEZYF010000002">
    <property type="protein sequence ID" value="CAB4706344.1"/>
    <property type="molecule type" value="Genomic_DNA"/>
</dbReference>
<sequence length="412" mass="44201">MSLLKLKQEVVSGGTQSAVVPEKAEPSTMVIGTLAWVALFAFLGWTNPWMLVFVLGLAVSIMLHELGHFWTARRSGMKATQFFLGFGSRVWSIHRNGVEYGVRAIPLGGFVKIIGMTNVDEVAPEDEGQTYRQGTYARRMWVITAGSVMHLIIAFAIIVPVYAFAGRVQDTNDVHLARIVADSPAAKAGLLPGDLVVSIDGEAMRDADRMRDILAATAPGASLTIVILRDGITMTTQPVLQQNPSVTDKVQGFLGVSPTTEDRVAVGLFDALVQGPKDLFVGVGQAVQGVAKVLNPVSVYGHLVGTNKDASSRPGTIVGATQMSSDVGKFDGWAGILSLLAAVNVSVGVFNMFPLLPLDGGHAAIATYERIRSRRNRRYFADVNKLMPVAAVCLALIAFMFLTGLYLDTIKN</sequence>
<organism evidence="12">
    <name type="scientific">freshwater metagenome</name>
    <dbReference type="NCBI Taxonomy" id="449393"/>
    <lineage>
        <taxon>unclassified sequences</taxon>
        <taxon>metagenomes</taxon>
        <taxon>ecological metagenomes</taxon>
    </lineage>
</organism>
<dbReference type="Pfam" id="PF17820">
    <property type="entry name" value="PDZ_6"/>
    <property type="match status" value="1"/>
</dbReference>
<name>A0A6J6A3N5_9ZZZZ</name>
<keyword evidence="8" id="KW-0482">Metalloprotease</keyword>
<dbReference type="PANTHER" id="PTHR42837">
    <property type="entry name" value="REGULATOR OF SIGMA-E PROTEASE RSEP"/>
    <property type="match status" value="1"/>
</dbReference>
<evidence type="ECO:0000313" key="14">
    <source>
        <dbReference type="EMBL" id="CAB4910468.1"/>
    </source>
</evidence>
<dbReference type="InterPro" id="IPR001478">
    <property type="entry name" value="PDZ"/>
</dbReference>
<evidence type="ECO:0000313" key="15">
    <source>
        <dbReference type="EMBL" id="CAB5002412.1"/>
    </source>
</evidence>
<keyword evidence="4 10" id="KW-0812">Transmembrane</keyword>